<dbReference type="InterPro" id="IPR010651">
    <property type="entry name" value="Sugar_transport"/>
</dbReference>
<evidence type="ECO:0000256" key="6">
    <source>
        <dbReference type="SAM" id="Phobius"/>
    </source>
</evidence>
<evidence type="ECO:0000256" key="2">
    <source>
        <dbReference type="ARBA" id="ARBA00022692"/>
    </source>
</evidence>
<feature type="transmembrane region" description="Helical" evidence="6">
    <location>
        <begin position="94"/>
        <end position="121"/>
    </location>
</feature>
<dbReference type="PANTHER" id="PTHR16119:SF22">
    <property type="entry name" value="EAMA DOMAIN-CONTAINING PROTEIN"/>
    <property type="match status" value="1"/>
</dbReference>
<evidence type="ECO:0000313" key="8">
    <source>
        <dbReference type="Proteomes" id="UP000247498"/>
    </source>
</evidence>
<keyword evidence="2 6" id="KW-0812">Transmembrane</keyword>
<feature type="transmembrane region" description="Helical" evidence="6">
    <location>
        <begin position="422"/>
        <end position="441"/>
    </location>
</feature>
<dbReference type="PANTHER" id="PTHR16119">
    <property type="entry name" value="TRANSMEMBRANE PROTEIN 144"/>
    <property type="match status" value="1"/>
</dbReference>
<dbReference type="GO" id="GO:0016020">
    <property type="term" value="C:membrane"/>
    <property type="evidence" value="ECO:0007669"/>
    <property type="project" value="UniProtKB-SubCell"/>
</dbReference>
<evidence type="ECO:0000256" key="5">
    <source>
        <dbReference type="SAM" id="MobiDB-lite"/>
    </source>
</evidence>
<keyword evidence="8" id="KW-1185">Reference proteome</keyword>
<evidence type="ECO:0000313" key="7">
    <source>
        <dbReference type="EMBL" id="GBF93735.1"/>
    </source>
</evidence>
<evidence type="ECO:0008006" key="9">
    <source>
        <dbReference type="Google" id="ProtNLM"/>
    </source>
</evidence>
<feature type="transmembrane region" description="Helical" evidence="6">
    <location>
        <begin position="127"/>
        <end position="147"/>
    </location>
</feature>
<feature type="compositionally biased region" description="Basic residues" evidence="5">
    <location>
        <begin position="252"/>
        <end position="262"/>
    </location>
</feature>
<feature type="transmembrane region" description="Helical" evidence="6">
    <location>
        <begin position="390"/>
        <end position="413"/>
    </location>
</feature>
<feature type="transmembrane region" description="Helical" evidence="6">
    <location>
        <begin position="294"/>
        <end position="313"/>
    </location>
</feature>
<comment type="caution">
    <text evidence="7">The sequence shown here is derived from an EMBL/GenBank/DDBJ whole genome shotgun (WGS) entry which is preliminary data.</text>
</comment>
<dbReference type="AlphaFoldDB" id="A0A2V0P9G3"/>
<dbReference type="GO" id="GO:0015144">
    <property type="term" value="F:carbohydrate transmembrane transporter activity"/>
    <property type="evidence" value="ECO:0007669"/>
    <property type="project" value="InterPro"/>
</dbReference>
<protein>
    <recommendedName>
        <fullName evidence="9">EamA domain-containing protein</fullName>
    </recommendedName>
</protein>
<feature type="region of interest" description="Disordered" evidence="5">
    <location>
        <begin position="169"/>
        <end position="193"/>
    </location>
</feature>
<feature type="transmembrane region" description="Helical" evidence="6">
    <location>
        <begin position="325"/>
        <end position="344"/>
    </location>
</feature>
<evidence type="ECO:0000256" key="4">
    <source>
        <dbReference type="ARBA" id="ARBA00023136"/>
    </source>
</evidence>
<sequence>MRGLPLAVVGALAAGSFPVLPKLINVQPWSGIPRDHGGLPSVPPPVVAWWLAAGAFAVALPYALVVPQVFGWWGLLSGALWAVSVTGRIAAIGLLNLCIASGVADVTTALTAFAFALLWLRESVRCVPLAAVGLGLFALAMGSLWVLEAQAHSRQRLLEELNNTQARPQARVAVAAGAREDAPADMQQWQDGEEHWQLHQQGLDMDGGGDWRLAAAETGEAAAAEAAAATAGAASGAADGLRQPLLGSLPRRPQHQQRHGAAPRHQEPNADGSAADAACPLSAAVKGQSPRVKYAVGTASALVAGICAGIAPLPLNMVPGHVGTRFLLCSALGVLLAASANVLAHRLLWHRSLLPDLRAREAARLGMAGGAVMLAANWCAIVAAQDPLLGHVTVGTVASTAVFVSGAWGVLLFKEIGGLLQVLFWFCGLELMGACAVVALSKQLAC</sequence>
<evidence type="ECO:0000256" key="1">
    <source>
        <dbReference type="ARBA" id="ARBA00004141"/>
    </source>
</evidence>
<keyword evidence="4 6" id="KW-0472">Membrane</keyword>
<proteinExistence type="predicted"/>
<gene>
    <name evidence="7" type="ORF">Rsub_06067</name>
</gene>
<evidence type="ECO:0000256" key="3">
    <source>
        <dbReference type="ARBA" id="ARBA00022989"/>
    </source>
</evidence>
<reference evidence="7 8" key="1">
    <citation type="journal article" date="2018" name="Sci. Rep.">
        <title>Raphidocelis subcapitata (=Pseudokirchneriella subcapitata) provides an insight into genome evolution and environmental adaptations in the Sphaeropleales.</title>
        <authorList>
            <person name="Suzuki S."/>
            <person name="Yamaguchi H."/>
            <person name="Nakajima N."/>
            <person name="Kawachi M."/>
        </authorList>
    </citation>
    <scope>NUCLEOTIDE SEQUENCE [LARGE SCALE GENOMIC DNA]</scope>
    <source>
        <strain evidence="7 8">NIES-35</strain>
    </source>
</reference>
<feature type="region of interest" description="Disordered" evidence="5">
    <location>
        <begin position="240"/>
        <end position="275"/>
    </location>
</feature>
<dbReference type="Proteomes" id="UP000247498">
    <property type="component" value="Unassembled WGS sequence"/>
</dbReference>
<feature type="transmembrane region" description="Helical" evidence="6">
    <location>
        <begin position="365"/>
        <end position="384"/>
    </location>
</feature>
<keyword evidence="3 6" id="KW-1133">Transmembrane helix</keyword>
<comment type="subcellular location">
    <subcellularLocation>
        <location evidence="1">Membrane</location>
        <topology evidence="1">Multi-pass membrane protein</topology>
    </subcellularLocation>
</comment>
<organism evidence="7 8">
    <name type="scientific">Raphidocelis subcapitata</name>
    <dbReference type="NCBI Taxonomy" id="307507"/>
    <lineage>
        <taxon>Eukaryota</taxon>
        <taxon>Viridiplantae</taxon>
        <taxon>Chlorophyta</taxon>
        <taxon>core chlorophytes</taxon>
        <taxon>Chlorophyceae</taxon>
        <taxon>CS clade</taxon>
        <taxon>Sphaeropleales</taxon>
        <taxon>Selenastraceae</taxon>
        <taxon>Raphidocelis</taxon>
    </lineage>
</organism>
<feature type="transmembrane region" description="Helical" evidence="6">
    <location>
        <begin position="49"/>
        <end position="82"/>
    </location>
</feature>
<dbReference type="EMBL" id="BDRX01000044">
    <property type="protein sequence ID" value="GBF93735.1"/>
    <property type="molecule type" value="Genomic_DNA"/>
</dbReference>
<name>A0A2V0P9G3_9CHLO</name>
<dbReference type="InParanoid" id="A0A2V0P9G3"/>
<accession>A0A2V0P9G3</accession>